<evidence type="ECO:0008006" key="3">
    <source>
        <dbReference type="Google" id="ProtNLM"/>
    </source>
</evidence>
<accession>A0A9W9A010</accession>
<gene>
    <name evidence="1" type="ORF">C8J55DRAFT_563909</name>
</gene>
<reference evidence="1" key="2">
    <citation type="journal article" date="2023" name="Proc. Natl. Acad. Sci. U.S.A.">
        <title>A global phylogenomic analysis of the shiitake genus Lentinula.</title>
        <authorList>
            <person name="Sierra-Patev S."/>
            <person name="Min B."/>
            <person name="Naranjo-Ortiz M."/>
            <person name="Looney B."/>
            <person name="Konkel Z."/>
            <person name="Slot J.C."/>
            <person name="Sakamoto Y."/>
            <person name="Steenwyk J.L."/>
            <person name="Rokas A."/>
            <person name="Carro J."/>
            <person name="Camarero S."/>
            <person name="Ferreira P."/>
            <person name="Molpeceres G."/>
            <person name="Ruiz-Duenas F.J."/>
            <person name="Serrano A."/>
            <person name="Henrissat B."/>
            <person name="Drula E."/>
            <person name="Hughes K.W."/>
            <person name="Mata J.L."/>
            <person name="Ishikawa N.K."/>
            <person name="Vargas-Isla R."/>
            <person name="Ushijima S."/>
            <person name="Smith C.A."/>
            <person name="Donoghue J."/>
            <person name="Ahrendt S."/>
            <person name="Andreopoulos W."/>
            <person name="He G."/>
            <person name="LaButti K."/>
            <person name="Lipzen A."/>
            <person name="Ng V."/>
            <person name="Riley R."/>
            <person name="Sandor L."/>
            <person name="Barry K."/>
            <person name="Martinez A.T."/>
            <person name="Xiao Y."/>
            <person name="Gibbons J.G."/>
            <person name="Terashima K."/>
            <person name="Grigoriev I.V."/>
            <person name="Hibbett D."/>
        </authorList>
    </citation>
    <scope>NUCLEOTIDE SEQUENCE</scope>
    <source>
        <strain evidence="1">Sp2 HRB7682 ss15</strain>
    </source>
</reference>
<evidence type="ECO:0000313" key="2">
    <source>
        <dbReference type="Proteomes" id="UP001150238"/>
    </source>
</evidence>
<organism evidence="1 2">
    <name type="scientific">Lentinula lateritia</name>
    <dbReference type="NCBI Taxonomy" id="40482"/>
    <lineage>
        <taxon>Eukaryota</taxon>
        <taxon>Fungi</taxon>
        <taxon>Dikarya</taxon>
        <taxon>Basidiomycota</taxon>
        <taxon>Agaricomycotina</taxon>
        <taxon>Agaricomycetes</taxon>
        <taxon>Agaricomycetidae</taxon>
        <taxon>Agaricales</taxon>
        <taxon>Marasmiineae</taxon>
        <taxon>Omphalotaceae</taxon>
        <taxon>Lentinula</taxon>
    </lineage>
</organism>
<protein>
    <recommendedName>
        <fullName evidence="3">F-box domain-containing protein</fullName>
    </recommendedName>
</protein>
<dbReference type="Proteomes" id="UP001150238">
    <property type="component" value="Unassembled WGS sequence"/>
</dbReference>
<dbReference type="EMBL" id="JANVFS010000031">
    <property type="protein sequence ID" value="KAJ4470581.1"/>
    <property type="molecule type" value="Genomic_DNA"/>
</dbReference>
<name>A0A9W9A010_9AGAR</name>
<comment type="caution">
    <text evidence="1">The sequence shown here is derived from an EMBL/GenBank/DDBJ whole genome shotgun (WGS) entry which is preliminary data.</text>
</comment>
<sequence>MGPISPLSTALLTIKHTQHASHMVQLLTFPEELLSHICDETEIDSLIPLAKTCHLFNRIAGRRYLCLKEYDAKRSHLTILGAQGLPDQWREPVPGNARSFDEFFDISSILGSLLNITSLFCAFSPLPQETVRQMGVLVHTLQAISRDRRGQPLFSIHLKFTKPSSHGDYILHFLASRFGKVFQDLIGELRRLRCYCFQIGGAMPLMRKPYYGVDLPNDHSLKTFTISESLVLQPYHNWLIKLLHSSSSINSISACCSQEWTQILPKLRLPSLQQIAFYGDLPYLQRRMPKGKIQMMYRLPISKYWSTLRFATLNCGA</sequence>
<dbReference type="AlphaFoldDB" id="A0A9W9A010"/>
<dbReference type="SUPFAM" id="SSF81383">
    <property type="entry name" value="F-box domain"/>
    <property type="match status" value="1"/>
</dbReference>
<reference evidence="1" key="1">
    <citation type="submission" date="2022-08" db="EMBL/GenBank/DDBJ databases">
        <authorList>
            <consortium name="DOE Joint Genome Institute"/>
            <person name="Min B."/>
            <person name="Riley R."/>
            <person name="Sierra-Patev S."/>
            <person name="Naranjo-Ortiz M."/>
            <person name="Looney B."/>
            <person name="Konkel Z."/>
            <person name="Slot J.C."/>
            <person name="Sakamoto Y."/>
            <person name="Steenwyk J.L."/>
            <person name="Rokas A."/>
            <person name="Carro J."/>
            <person name="Camarero S."/>
            <person name="Ferreira P."/>
            <person name="Molpeceres G."/>
            <person name="Ruiz-Duenas F.J."/>
            <person name="Serrano A."/>
            <person name="Henrissat B."/>
            <person name="Drula E."/>
            <person name="Hughes K.W."/>
            <person name="Mata J.L."/>
            <person name="Ishikawa N.K."/>
            <person name="Vargas-Isla R."/>
            <person name="Ushijima S."/>
            <person name="Smith C.A."/>
            <person name="Ahrendt S."/>
            <person name="Andreopoulos W."/>
            <person name="He G."/>
            <person name="Labutti K."/>
            <person name="Lipzen A."/>
            <person name="Ng V."/>
            <person name="Sandor L."/>
            <person name="Barry K."/>
            <person name="Martinez A.T."/>
            <person name="Xiao Y."/>
            <person name="Gibbons J.G."/>
            <person name="Terashima K."/>
            <person name="Hibbett D.S."/>
            <person name="Grigoriev I.V."/>
        </authorList>
    </citation>
    <scope>NUCLEOTIDE SEQUENCE</scope>
    <source>
        <strain evidence="1">Sp2 HRB7682 ss15</strain>
    </source>
</reference>
<proteinExistence type="predicted"/>
<evidence type="ECO:0000313" key="1">
    <source>
        <dbReference type="EMBL" id="KAJ4470581.1"/>
    </source>
</evidence>
<dbReference type="InterPro" id="IPR036047">
    <property type="entry name" value="F-box-like_dom_sf"/>
</dbReference>